<dbReference type="CDD" id="cd06455">
    <property type="entry name" value="M3A_TOP"/>
    <property type="match status" value="1"/>
</dbReference>
<dbReference type="HOGENOM" id="CLU_001805_1_2_1"/>
<dbReference type="GO" id="GO:0005758">
    <property type="term" value="C:mitochondrial intermembrane space"/>
    <property type="evidence" value="ECO:0007669"/>
    <property type="project" value="TreeGrafter"/>
</dbReference>
<evidence type="ECO:0000256" key="2">
    <source>
        <dbReference type="ARBA" id="ARBA00022670"/>
    </source>
</evidence>
<dbReference type="GO" id="GO:0006508">
    <property type="term" value="P:proteolysis"/>
    <property type="evidence" value="ECO:0007669"/>
    <property type="project" value="UniProtKB-KW"/>
</dbReference>
<dbReference type="InterPro" id="IPR045090">
    <property type="entry name" value="Pept_M3A_M3B"/>
</dbReference>
<evidence type="ECO:0000256" key="4">
    <source>
        <dbReference type="ARBA" id="ARBA00022801"/>
    </source>
</evidence>
<evidence type="ECO:0000256" key="6">
    <source>
        <dbReference type="ARBA" id="ARBA00023049"/>
    </source>
</evidence>
<keyword evidence="3 7" id="KW-0479">Metal-binding</keyword>
<dbReference type="GO" id="GO:0004222">
    <property type="term" value="F:metalloendopeptidase activity"/>
    <property type="evidence" value="ECO:0007669"/>
    <property type="project" value="InterPro"/>
</dbReference>
<comment type="cofactor">
    <cofactor evidence="7">
        <name>Zn(2+)</name>
        <dbReference type="ChEBI" id="CHEBI:29105"/>
    </cofactor>
    <text evidence="7">Binds 1 zinc ion.</text>
</comment>
<gene>
    <name evidence="9" type="ORF">VHEMI09144</name>
</gene>
<reference evidence="9 10" key="1">
    <citation type="journal article" date="2015" name="Genome Announc.">
        <title>Draft Genome Sequence and Gene Annotation of the Entomopathogenic Fungus Verticillium hemipterigenum.</title>
        <authorList>
            <person name="Horn F."/>
            <person name="Habel A."/>
            <person name="Scharf D.H."/>
            <person name="Dworschak J."/>
            <person name="Brakhage A.A."/>
            <person name="Guthke R."/>
            <person name="Hertweck C."/>
            <person name="Linde J."/>
        </authorList>
    </citation>
    <scope>NUCLEOTIDE SEQUENCE [LARGE SCALE GENOMIC DNA]</scope>
</reference>
<dbReference type="GO" id="GO:0006518">
    <property type="term" value="P:peptide metabolic process"/>
    <property type="evidence" value="ECO:0007669"/>
    <property type="project" value="TreeGrafter"/>
</dbReference>
<organism evidence="9 10">
    <name type="scientific">[Torrubiella] hemipterigena</name>
    <dbReference type="NCBI Taxonomy" id="1531966"/>
    <lineage>
        <taxon>Eukaryota</taxon>
        <taxon>Fungi</taxon>
        <taxon>Dikarya</taxon>
        <taxon>Ascomycota</taxon>
        <taxon>Pezizomycotina</taxon>
        <taxon>Sordariomycetes</taxon>
        <taxon>Hypocreomycetidae</taxon>
        <taxon>Hypocreales</taxon>
        <taxon>Clavicipitaceae</taxon>
        <taxon>Clavicipitaceae incertae sedis</taxon>
        <taxon>'Torrubiella' clade</taxon>
    </lineage>
</organism>
<dbReference type="Pfam" id="PF01432">
    <property type="entry name" value="Peptidase_M3"/>
    <property type="match status" value="1"/>
</dbReference>
<comment type="similarity">
    <text evidence="1 7">Belongs to the peptidase M3 family.</text>
</comment>
<keyword evidence="10" id="KW-1185">Reference proteome</keyword>
<proteinExistence type="inferred from homology"/>
<evidence type="ECO:0000259" key="8">
    <source>
        <dbReference type="Pfam" id="PF01432"/>
    </source>
</evidence>
<keyword evidence="6 7" id="KW-0482">Metalloprotease</keyword>
<feature type="domain" description="Peptidase M3A/M3B catalytic" evidence="8">
    <location>
        <begin position="239"/>
        <end position="726"/>
    </location>
</feature>
<dbReference type="InterPro" id="IPR024079">
    <property type="entry name" value="MetalloPept_cat_dom_sf"/>
</dbReference>
<dbReference type="InterPro" id="IPR024080">
    <property type="entry name" value="Neurolysin/TOP_N"/>
</dbReference>
<protein>
    <recommendedName>
        <fullName evidence="8">Peptidase M3A/M3B catalytic domain-containing protein</fullName>
    </recommendedName>
</protein>
<dbReference type="OrthoDB" id="534666at2759"/>
<sequence length="733" mass="83566">MATYTNSANCGRRCPQPLPRILSTEEIVPTMERIISQYEAARNSVLNNVTVETASFASVLQPIVDVEQETNGEIGVIWMLQYGAPEIATQEAVHKARQLFVAAEGCWNSDDSMYKLLVAARDNSDKDANPDVASKLLLDHTLLRYKLAGCGAKANRNNETQESFSKESLDLSNALSTTLSNIAQENDGMWFAVEELEDLPSDELSRIKQKRQLEIVPHEQGKEMIFVPFSNGGTIAVLTFSGNQQVRKRMYLADQRKLQKNIPILQDIVVKRQRLAKRLGYESHAHMRMEDRLLAGPEQVHELLESLTDGLIRRGREELDVIQRARLKDMRQRQNVSSNGHSVAKSAFPPWDLKYYQNIVNIDRNIDQSKIAEYFSMEYAIPAMLQIFNTTLGLQFDPIPDDQMQRNEKWDDSVTAFAVWDTRSSSDEATFVGYLYFDVLWRPNKFRGAHNVTMEYGFERSNGDRKYPSTIVMSAFPTASGDSRLVLLKHHQLLTVFHELGHAIHSLVSRTKYSRFHGTSLPPDFVEIPSLMLENWCWMPEVLKSMSTHYSYLCPEYLAKWKAENPGKEQPPKEIPDAIVDALVKYRYASRGLYHLYQLSISLFDMAIHSPSSAVEATAVNVQKLWYDIRERIEGLDFTEVRDIGSELVAFNHLLGGFDVAYYSYLCCSSFAQDLFQNLFVEEPMNPEAWDRYRRIILQPGGEHLALYKLVEEALGHSPDLTALIKPLRNAVL</sequence>
<dbReference type="PANTHER" id="PTHR11804:SF84">
    <property type="entry name" value="SACCHAROLYSIN"/>
    <property type="match status" value="1"/>
</dbReference>
<evidence type="ECO:0000256" key="3">
    <source>
        <dbReference type="ARBA" id="ARBA00022723"/>
    </source>
</evidence>
<evidence type="ECO:0000256" key="1">
    <source>
        <dbReference type="ARBA" id="ARBA00006040"/>
    </source>
</evidence>
<evidence type="ECO:0000313" key="9">
    <source>
        <dbReference type="EMBL" id="CEJ93564.1"/>
    </source>
</evidence>
<name>A0A0A1TFK7_9HYPO</name>
<dbReference type="EMBL" id="CDHN01000005">
    <property type="protein sequence ID" value="CEJ93564.1"/>
    <property type="molecule type" value="Genomic_DNA"/>
</dbReference>
<dbReference type="Gene3D" id="3.40.390.10">
    <property type="entry name" value="Collagenase (Catalytic Domain)"/>
    <property type="match status" value="1"/>
</dbReference>
<dbReference type="SUPFAM" id="SSF55486">
    <property type="entry name" value="Metalloproteases ('zincins'), catalytic domain"/>
    <property type="match status" value="1"/>
</dbReference>
<dbReference type="GO" id="GO:0046872">
    <property type="term" value="F:metal ion binding"/>
    <property type="evidence" value="ECO:0007669"/>
    <property type="project" value="UniProtKB-UniRule"/>
</dbReference>
<dbReference type="Gene3D" id="1.20.1050.40">
    <property type="entry name" value="Endopeptidase. Chain P, domain 1"/>
    <property type="match status" value="1"/>
</dbReference>
<evidence type="ECO:0000256" key="5">
    <source>
        <dbReference type="ARBA" id="ARBA00022833"/>
    </source>
</evidence>
<keyword evidence="5 7" id="KW-0862">Zinc</keyword>
<dbReference type="Gene3D" id="1.10.1370.10">
    <property type="entry name" value="Neurolysin, domain 3"/>
    <property type="match status" value="1"/>
</dbReference>
<evidence type="ECO:0000256" key="7">
    <source>
        <dbReference type="RuleBase" id="RU003435"/>
    </source>
</evidence>
<dbReference type="PANTHER" id="PTHR11804">
    <property type="entry name" value="PROTEASE M3 THIMET OLIGOPEPTIDASE-RELATED"/>
    <property type="match status" value="1"/>
</dbReference>
<keyword evidence="2 7" id="KW-0645">Protease</keyword>
<accession>A0A0A1TFK7</accession>
<dbReference type="InterPro" id="IPR001567">
    <property type="entry name" value="Pept_M3A_M3B_dom"/>
</dbReference>
<dbReference type="Proteomes" id="UP000039046">
    <property type="component" value="Unassembled WGS sequence"/>
</dbReference>
<evidence type="ECO:0000313" key="10">
    <source>
        <dbReference type="Proteomes" id="UP000039046"/>
    </source>
</evidence>
<dbReference type="InterPro" id="IPR024077">
    <property type="entry name" value="Neurolysin/TOP_dom2"/>
</dbReference>
<keyword evidence="4 7" id="KW-0378">Hydrolase</keyword>
<dbReference type="AlphaFoldDB" id="A0A0A1TFK7"/>